<dbReference type="Proteomes" id="UP000217895">
    <property type="component" value="Chromosome"/>
</dbReference>
<evidence type="ECO:0000313" key="1">
    <source>
        <dbReference type="EMBL" id="BAY54635.1"/>
    </source>
</evidence>
<evidence type="ECO:0000313" key="2">
    <source>
        <dbReference type="Proteomes" id="UP000217895"/>
    </source>
</evidence>
<name>A0A1Z4JCV9_LEPBY</name>
<protein>
    <recommendedName>
        <fullName evidence="3">Metal-binding protein</fullName>
    </recommendedName>
</protein>
<sequence length="138" mass="15422">MTKHTLFVCKSCHRSEEELAEDQACDGKILLDTLTNLAAQQFAPEDLEIKSVGCLWACSRGCVTAFAHPEKQTYLLIDLPPDEEYASALLQFTQMYISNRKGAFIWDKLPEQLESAMFACIPALSATEQNADEEDDLS</sequence>
<dbReference type="AlphaFoldDB" id="A0A1Z4JCV9"/>
<dbReference type="Pfam" id="PF07845">
    <property type="entry name" value="DUF1636"/>
    <property type="match status" value="1"/>
</dbReference>
<accession>A0A1Z4JCV9</accession>
<dbReference type="InterPro" id="IPR012863">
    <property type="entry name" value="DUF1636"/>
</dbReference>
<gene>
    <name evidence="1" type="ORF">NIES2135_14530</name>
</gene>
<reference evidence="1 2" key="1">
    <citation type="submission" date="2017-06" db="EMBL/GenBank/DDBJ databases">
        <title>Genome sequencing of cyanobaciteial culture collection at National Institute for Environmental Studies (NIES).</title>
        <authorList>
            <person name="Hirose Y."/>
            <person name="Shimura Y."/>
            <person name="Fujisawa T."/>
            <person name="Nakamura Y."/>
            <person name="Kawachi M."/>
        </authorList>
    </citation>
    <scope>NUCLEOTIDE SEQUENCE [LARGE SCALE GENOMIC DNA]</scope>
    <source>
        <strain evidence="1 2">NIES-2135</strain>
    </source>
</reference>
<evidence type="ECO:0008006" key="3">
    <source>
        <dbReference type="Google" id="ProtNLM"/>
    </source>
</evidence>
<dbReference type="EMBL" id="AP018203">
    <property type="protein sequence ID" value="BAY54635.1"/>
    <property type="molecule type" value="Genomic_DNA"/>
</dbReference>
<proteinExistence type="predicted"/>
<organism evidence="1 2">
    <name type="scientific">Leptolyngbya boryana NIES-2135</name>
    <dbReference type="NCBI Taxonomy" id="1973484"/>
    <lineage>
        <taxon>Bacteria</taxon>
        <taxon>Bacillati</taxon>
        <taxon>Cyanobacteriota</taxon>
        <taxon>Cyanophyceae</taxon>
        <taxon>Leptolyngbyales</taxon>
        <taxon>Leptolyngbyaceae</taxon>
        <taxon>Leptolyngbya group</taxon>
        <taxon>Leptolyngbya</taxon>
    </lineage>
</organism>
<dbReference type="Gene3D" id="3.40.30.10">
    <property type="entry name" value="Glutaredoxin"/>
    <property type="match status" value="1"/>
</dbReference>
<keyword evidence="2" id="KW-1185">Reference proteome</keyword>